<sequence>MSRFGEVDDQYDPEAVEQRVFEYWDDVDAYEQTVEHRADGESFFFVDGPPYTSGSAHMGTTWNKSLKDVYIRYLRMCGYDVTDRPGYDMHGLPIETQVEENLGFENKKDIEEFGEENFIDACKEYAEEQLEGLQEDFKSFGVWMDWDDPYKTLSPEYMEAAWWGFSKAADRGLVEKGHRSISQCPRCETAIANNEVEYEDVEDPSIYVKFDLEDRDGSIVIWTTTPWTIPANTFVAVDEEGDYVGVRAEKDGEEELLYLAEAKHEEVLKEGRYEDYEVVEELTGEDLLGWSYEHPLAEEVPDHVDVEGALEVYAGDYVDTHGDGTGLVHSAPGHGEEDFERGTELDLPVFCPVGGDGVYTDEAGTYEGQYVKDADEQIIADLEAKGAMLAAGHTHHSYGHCWRCDTGILQIVTEQWFITITDVKDELLENVEDSEWHPDWARDNRFRDFVEDAPDWNVSRQRYWGIPLPVWTPEGRDDDQDMIVVSDREELAERVDQDIDAETVDLHKDTVDDLTITEDDTTYTRVPDVFDVWLDSSVASWGTLNYPSDETEFDELWPADFILEAHDQTRGWFWSQLGMGTAAMGEVPYDEVLMHGHALDEDGRKMSKSVGNVVEPDEAIERHGSDAMRLFLLSANPQGEDMRFSWDEMATLENQLRTLWNVFRFPLPYMRLDEFDPTESDLESLEDDLELVDEWILARLQSTKAEMTEAFEEFRQDRALDALLEFVVDDVSRFYIQAVRERMWEEDDSASKEAAYATIYRVLRETVALLAPYAPFITEEIYGTLTGEDEHDTVHMCDWPAVEETWEDPELETDVALLRAIEEAGANARQQAGRKLRWPITRVVVAADDDRVVEAVSRHTDLLADRLNSREVELVEPGEQWGELAYSAEADMSELGPAFGGRAGEVMTALNEARVEEPTLESLESAVEDALEDGEEITDEMVSFVTETPDDIAGTAFGLDGDDRGVVYVDASLTEDIESEGYAREVVRRVQEMRKELDLDVEERIALDLEIEDDRVADLVADHDELIREEVRADERGSLEDGYRKEWDVEGVTMEIAIESLSVAEASD</sequence>
<evidence type="ECO:0000256" key="3">
    <source>
        <dbReference type="ARBA" id="ARBA00022723"/>
    </source>
</evidence>
<dbReference type="Gene3D" id="3.40.50.620">
    <property type="entry name" value="HUPs"/>
    <property type="match status" value="2"/>
</dbReference>
<feature type="domain" description="Methionyl/Valyl/Leucyl/Isoleucyl-tRNA synthetase anticodon-binding" evidence="12">
    <location>
        <begin position="693"/>
        <end position="841"/>
    </location>
</feature>
<dbReference type="InterPro" id="IPR033709">
    <property type="entry name" value="Anticodon_Ile_ABEc"/>
</dbReference>
<feature type="binding site" evidence="10">
    <location>
        <position position="608"/>
    </location>
    <ligand>
        <name>ATP</name>
        <dbReference type="ChEBI" id="CHEBI:30616"/>
    </ligand>
</feature>
<comment type="similarity">
    <text evidence="10">Belongs to the class-I aminoacyl-tRNA synthetase family. IleS type 2 subfamily.</text>
</comment>
<name>A0A1I6PAD7_9EURY</name>
<comment type="subunit">
    <text evidence="10">Monomer.</text>
</comment>
<dbReference type="GO" id="GO:0008270">
    <property type="term" value="F:zinc ion binding"/>
    <property type="evidence" value="ECO:0007669"/>
    <property type="project" value="UniProtKB-UniRule"/>
</dbReference>
<protein>
    <recommendedName>
        <fullName evidence="10">Isoleucine--tRNA ligase</fullName>
        <ecNumber evidence="10">6.1.1.5</ecNumber>
    </recommendedName>
    <alternativeName>
        <fullName evidence="10">Isoleucyl-tRNA synthetase</fullName>
        <shortName evidence="10">IleRS</shortName>
    </alternativeName>
</protein>
<comment type="domain">
    <text evidence="10">IleRS has two distinct active sites: one for aminoacylation and one for editing. The misactivated valine is translocated from the active site to the editing site, which sterically excludes the correctly activated isoleucine. The single editing site contains two valyl binding pockets, one specific for each substrate (Val-AMP or Val-tRNA(Ile)).</text>
</comment>
<dbReference type="Pfam" id="PF19302">
    <property type="entry name" value="DUF5915"/>
    <property type="match status" value="1"/>
</dbReference>
<dbReference type="Pfam" id="PF08264">
    <property type="entry name" value="Anticodon_1"/>
    <property type="match status" value="1"/>
</dbReference>
<evidence type="ECO:0000256" key="10">
    <source>
        <dbReference type="HAMAP-Rule" id="MF_02003"/>
    </source>
</evidence>
<evidence type="ECO:0000256" key="1">
    <source>
        <dbReference type="ARBA" id="ARBA00022490"/>
    </source>
</evidence>
<dbReference type="InterPro" id="IPR013155">
    <property type="entry name" value="M/V/L/I-tRNA-synth_anticd-bd"/>
</dbReference>
<accession>A0A1I6PAD7</accession>
<dbReference type="NCBIfam" id="TIGR00392">
    <property type="entry name" value="ileS"/>
    <property type="match status" value="1"/>
</dbReference>
<evidence type="ECO:0000256" key="4">
    <source>
        <dbReference type="ARBA" id="ARBA00022741"/>
    </source>
</evidence>
<keyword evidence="3 10" id="KW-0479">Metal-binding</keyword>
<dbReference type="FunFam" id="3.40.50.620:FF:000286">
    <property type="entry name" value="Isoleucine--tRNA ligase"/>
    <property type="match status" value="1"/>
</dbReference>
<dbReference type="OrthoDB" id="30823at2157"/>
<keyword evidence="4 10" id="KW-0547">Nucleotide-binding</keyword>
<dbReference type="SUPFAM" id="SSF47323">
    <property type="entry name" value="Anticodon-binding domain of a subclass of class I aminoacyl-tRNA synthetases"/>
    <property type="match status" value="2"/>
</dbReference>
<dbReference type="PRINTS" id="PR00984">
    <property type="entry name" value="TRNASYNTHILE"/>
</dbReference>
<dbReference type="Pfam" id="PF00133">
    <property type="entry name" value="tRNA-synt_1"/>
    <property type="match status" value="1"/>
</dbReference>
<dbReference type="Proteomes" id="UP000199199">
    <property type="component" value="Unassembled WGS sequence"/>
</dbReference>
<organism evidence="13 14">
    <name type="scientific">Halostagnicola kamekurae</name>
    <dbReference type="NCBI Taxonomy" id="619731"/>
    <lineage>
        <taxon>Archaea</taxon>
        <taxon>Methanobacteriati</taxon>
        <taxon>Methanobacteriota</taxon>
        <taxon>Stenosarchaea group</taxon>
        <taxon>Halobacteria</taxon>
        <taxon>Halobacteriales</taxon>
        <taxon>Natrialbaceae</taxon>
        <taxon>Halostagnicola</taxon>
    </lineage>
</organism>
<evidence type="ECO:0000256" key="5">
    <source>
        <dbReference type="ARBA" id="ARBA00022833"/>
    </source>
</evidence>
<dbReference type="GO" id="GO:0005524">
    <property type="term" value="F:ATP binding"/>
    <property type="evidence" value="ECO:0007669"/>
    <property type="project" value="UniProtKB-UniRule"/>
</dbReference>
<evidence type="ECO:0000256" key="9">
    <source>
        <dbReference type="ARBA" id="ARBA00048359"/>
    </source>
</evidence>
<keyword evidence="5 10" id="KW-0862">Zinc</keyword>
<dbReference type="InterPro" id="IPR009008">
    <property type="entry name" value="Val/Leu/Ile-tRNA-synth_edit"/>
</dbReference>
<dbReference type="InterPro" id="IPR009080">
    <property type="entry name" value="tRNAsynth_Ia_anticodon-bd"/>
</dbReference>
<dbReference type="GO" id="GO:0006428">
    <property type="term" value="P:isoleucyl-tRNA aminoacylation"/>
    <property type="evidence" value="ECO:0007669"/>
    <property type="project" value="UniProtKB-UniRule"/>
</dbReference>
<dbReference type="CDD" id="cd07961">
    <property type="entry name" value="Anticodon_Ia_Ile_ABEc"/>
    <property type="match status" value="1"/>
</dbReference>
<dbReference type="HAMAP" id="MF_02003">
    <property type="entry name" value="Ile_tRNA_synth_type2"/>
    <property type="match status" value="1"/>
</dbReference>
<dbReference type="EC" id="6.1.1.5" evidence="10"/>
<feature type="domain" description="Aminoacyl-tRNA synthetase class Ia" evidence="11">
    <location>
        <begin position="20"/>
        <end position="644"/>
    </location>
</feature>
<evidence type="ECO:0000256" key="8">
    <source>
        <dbReference type="ARBA" id="ARBA00023146"/>
    </source>
</evidence>
<dbReference type="InterPro" id="IPR002301">
    <property type="entry name" value="Ile-tRNA-ligase"/>
</dbReference>
<keyword evidence="6 10" id="KW-0067">ATP-binding</keyword>
<comment type="function">
    <text evidence="10">Catalyzes the attachment of isoleucine to tRNA(Ile). As IleRS can inadvertently accommodate and process structurally similar amino acids such as valine, to avoid such errors it has two additional distinct tRNA(Ile)-dependent editing activities. One activity is designated as 'pretransfer' editing and involves the hydrolysis of activated Val-AMP. The other activity is designated 'posttransfer' editing and involves deacylation of mischarged Val-tRNA(Ile).</text>
</comment>
<dbReference type="Gene3D" id="3.90.740.10">
    <property type="entry name" value="Valyl/Leucyl/Isoleucyl-tRNA synthetase, editing domain"/>
    <property type="match status" value="1"/>
</dbReference>
<comment type="cofactor">
    <cofactor evidence="10">
        <name>Zn(2+)</name>
        <dbReference type="ChEBI" id="CHEBI:29105"/>
    </cofactor>
</comment>
<dbReference type="CDD" id="cd00818">
    <property type="entry name" value="IleRS_core"/>
    <property type="match status" value="1"/>
</dbReference>
<keyword evidence="2 10" id="KW-0436">Ligase</keyword>
<keyword evidence="8 10" id="KW-0030">Aminoacyl-tRNA synthetase</keyword>
<dbReference type="RefSeq" id="WP_092900918.1">
    <property type="nucleotide sequence ID" value="NZ_FOZS01000001.1"/>
</dbReference>
<dbReference type="EMBL" id="FOZS01000001">
    <property type="protein sequence ID" value="SFS37139.1"/>
    <property type="molecule type" value="Genomic_DNA"/>
</dbReference>
<dbReference type="AlphaFoldDB" id="A0A1I6PAD7"/>
<evidence type="ECO:0000259" key="11">
    <source>
        <dbReference type="Pfam" id="PF00133"/>
    </source>
</evidence>
<keyword evidence="7 10" id="KW-0648">Protein biosynthesis</keyword>
<feature type="short sequence motif" description="'KMSKS' region" evidence="10">
    <location>
        <begin position="605"/>
        <end position="609"/>
    </location>
</feature>
<dbReference type="PANTHER" id="PTHR42780">
    <property type="entry name" value="SOLEUCYL-TRNA SYNTHETASE"/>
    <property type="match status" value="1"/>
</dbReference>
<comment type="catalytic activity">
    <reaction evidence="9 10">
        <text>tRNA(Ile) + L-isoleucine + ATP = L-isoleucyl-tRNA(Ile) + AMP + diphosphate</text>
        <dbReference type="Rhea" id="RHEA:11060"/>
        <dbReference type="Rhea" id="RHEA-COMP:9666"/>
        <dbReference type="Rhea" id="RHEA-COMP:9695"/>
        <dbReference type="ChEBI" id="CHEBI:30616"/>
        <dbReference type="ChEBI" id="CHEBI:33019"/>
        <dbReference type="ChEBI" id="CHEBI:58045"/>
        <dbReference type="ChEBI" id="CHEBI:78442"/>
        <dbReference type="ChEBI" id="CHEBI:78528"/>
        <dbReference type="ChEBI" id="CHEBI:456215"/>
        <dbReference type="EC" id="6.1.1.5"/>
    </reaction>
</comment>
<gene>
    <name evidence="10" type="primary">ileS</name>
    <name evidence="13" type="ORF">SAMN04488556_0427</name>
</gene>
<dbReference type="GO" id="GO:0004822">
    <property type="term" value="F:isoleucine-tRNA ligase activity"/>
    <property type="evidence" value="ECO:0007669"/>
    <property type="project" value="UniProtKB-UniRule"/>
</dbReference>
<dbReference type="InterPro" id="IPR002300">
    <property type="entry name" value="aa-tRNA-synth_Ia"/>
</dbReference>
<dbReference type="InterPro" id="IPR023586">
    <property type="entry name" value="Ile-tRNA-ligase_type2"/>
</dbReference>
<dbReference type="GO" id="GO:0002161">
    <property type="term" value="F:aminoacyl-tRNA deacylase activity"/>
    <property type="evidence" value="ECO:0007669"/>
    <property type="project" value="InterPro"/>
</dbReference>
<dbReference type="Gene3D" id="1.10.730.10">
    <property type="entry name" value="Isoleucyl-tRNA Synthetase, Domain 1"/>
    <property type="match status" value="1"/>
</dbReference>
<comment type="subcellular location">
    <subcellularLocation>
        <location evidence="10">Cytoplasm</location>
    </subcellularLocation>
</comment>
<evidence type="ECO:0000256" key="6">
    <source>
        <dbReference type="ARBA" id="ARBA00022840"/>
    </source>
</evidence>
<keyword evidence="14" id="KW-1185">Reference proteome</keyword>
<proteinExistence type="inferred from homology"/>
<dbReference type="GO" id="GO:0000049">
    <property type="term" value="F:tRNA binding"/>
    <property type="evidence" value="ECO:0007669"/>
    <property type="project" value="InterPro"/>
</dbReference>
<dbReference type="GO" id="GO:0005737">
    <property type="term" value="C:cytoplasm"/>
    <property type="evidence" value="ECO:0007669"/>
    <property type="project" value="UniProtKB-SubCell"/>
</dbReference>
<evidence type="ECO:0000313" key="13">
    <source>
        <dbReference type="EMBL" id="SFS37139.1"/>
    </source>
</evidence>
<keyword evidence="1 10" id="KW-0963">Cytoplasm</keyword>
<evidence type="ECO:0000256" key="7">
    <source>
        <dbReference type="ARBA" id="ARBA00022917"/>
    </source>
</evidence>
<evidence type="ECO:0000256" key="2">
    <source>
        <dbReference type="ARBA" id="ARBA00022598"/>
    </source>
</evidence>
<evidence type="ECO:0000259" key="12">
    <source>
        <dbReference type="Pfam" id="PF08264"/>
    </source>
</evidence>
<dbReference type="SUPFAM" id="SSF52374">
    <property type="entry name" value="Nucleotidylyl transferase"/>
    <property type="match status" value="1"/>
</dbReference>
<dbReference type="InterPro" id="IPR014729">
    <property type="entry name" value="Rossmann-like_a/b/a_fold"/>
</dbReference>
<feature type="short sequence motif" description="'HIGH' region" evidence="10">
    <location>
        <begin position="50"/>
        <end position="60"/>
    </location>
</feature>
<dbReference type="PANTHER" id="PTHR42780:SF1">
    <property type="entry name" value="ISOLEUCINE--TRNA LIGASE, CYTOPLASMIC"/>
    <property type="match status" value="1"/>
</dbReference>
<dbReference type="SUPFAM" id="SSF50677">
    <property type="entry name" value="ValRS/IleRS/LeuRS editing domain"/>
    <property type="match status" value="1"/>
</dbReference>
<evidence type="ECO:0000313" key="14">
    <source>
        <dbReference type="Proteomes" id="UP000199199"/>
    </source>
</evidence>
<reference evidence="14" key="1">
    <citation type="submission" date="2016-10" db="EMBL/GenBank/DDBJ databases">
        <authorList>
            <person name="Varghese N."/>
            <person name="Submissions S."/>
        </authorList>
    </citation>
    <scope>NUCLEOTIDE SEQUENCE [LARGE SCALE GENOMIC DNA]</scope>
    <source>
        <strain evidence="14">DSM 22427</strain>
    </source>
</reference>